<dbReference type="AlphaFoldDB" id="A0A840STA8"/>
<evidence type="ECO:0008006" key="4">
    <source>
        <dbReference type="Google" id="ProtNLM"/>
    </source>
</evidence>
<gene>
    <name evidence="2" type="ORF">HNP73_003013</name>
</gene>
<reference evidence="2 3" key="1">
    <citation type="submission" date="2020-08" db="EMBL/GenBank/DDBJ databases">
        <title>Genomic Encyclopedia of Type Strains, Phase IV (KMG-IV): sequencing the most valuable type-strain genomes for metagenomic binning, comparative biology and taxonomic classification.</title>
        <authorList>
            <person name="Goeker M."/>
        </authorList>
    </citation>
    <scope>NUCLEOTIDE SEQUENCE [LARGE SCALE GENOMIC DNA]</scope>
    <source>
        <strain evidence="2 3">DSM 101730</strain>
    </source>
</reference>
<accession>A0A840STA8</accession>
<proteinExistence type="predicted"/>
<sequence length="355" mass="38376">MAADHPMERDFFFNLGGSRPALTWARYKLKECWTLTLCVAKQRHRRGPYVAHNWLAGRQIRFSREFLARRAVAVDPRLAAAGLVEPHVTPIVLRLLALVPAALLALLPVPWIIACVAALSRKDGEPLVVYCDGHLSGFALALAARRNGSATCTLHHGLYRMDDPGSLMGIRNFVSDRICLWDRCTEKAFLAAGFAPERLALVGEYGFGALSADGPVDEGLAILCPPYDARQLPLFRHLLTVLPQGLRAVWSLHPSLRGGHPELALTSVAEASPRPGLAICGDSGALMDALARGIPVVTISDRPLATAHLTLEQAAAVDTDTLIKLAQLAKASLDGDRACFGFDQAFEAATPERDT</sequence>
<keyword evidence="1" id="KW-1133">Transmembrane helix</keyword>
<evidence type="ECO:0000256" key="1">
    <source>
        <dbReference type="SAM" id="Phobius"/>
    </source>
</evidence>
<keyword evidence="1" id="KW-0472">Membrane</keyword>
<dbReference type="RefSeq" id="WP_184151270.1">
    <property type="nucleotide sequence ID" value="NZ_JACHFM010000003.1"/>
</dbReference>
<feature type="transmembrane region" description="Helical" evidence="1">
    <location>
        <begin position="91"/>
        <end position="119"/>
    </location>
</feature>
<keyword evidence="3" id="KW-1185">Reference proteome</keyword>
<evidence type="ECO:0000313" key="2">
    <source>
        <dbReference type="EMBL" id="MBB5223066.1"/>
    </source>
</evidence>
<organism evidence="2 3">
    <name type="scientific">Amaricoccus macauensis</name>
    <dbReference type="NCBI Taxonomy" id="57001"/>
    <lineage>
        <taxon>Bacteria</taxon>
        <taxon>Pseudomonadati</taxon>
        <taxon>Pseudomonadota</taxon>
        <taxon>Alphaproteobacteria</taxon>
        <taxon>Rhodobacterales</taxon>
        <taxon>Paracoccaceae</taxon>
        <taxon>Amaricoccus</taxon>
    </lineage>
</organism>
<protein>
    <recommendedName>
        <fullName evidence="4">Glycosyltransferase</fullName>
    </recommendedName>
</protein>
<keyword evidence="1" id="KW-0812">Transmembrane</keyword>
<dbReference type="SUPFAM" id="SSF53756">
    <property type="entry name" value="UDP-Glycosyltransferase/glycogen phosphorylase"/>
    <property type="match status" value="1"/>
</dbReference>
<dbReference type="Proteomes" id="UP000549457">
    <property type="component" value="Unassembled WGS sequence"/>
</dbReference>
<name>A0A840STA8_9RHOB</name>
<evidence type="ECO:0000313" key="3">
    <source>
        <dbReference type="Proteomes" id="UP000549457"/>
    </source>
</evidence>
<dbReference type="EMBL" id="JACHFM010000003">
    <property type="protein sequence ID" value="MBB5223066.1"/>
    <property type="molecule type" value="Genomic_DNA"/>
</dbReference>
<comment type="caution">
    <text evidence="2">The sequence shown here is derived from an EMBL/GenBank/DDBJ whole genome shotgun (WGS) entry which is preliminary data.</text>
</comment>